<name>A0A8X8KFA7_ACIGI</name>
<accession>A0A8X8KFA7</accession>
<dbReference type="PANTHER" id="PTHR47894:SF4">
    <property type="entry name" value="HTH-TYPE TRANSCRIPTIONAL REGULATOR GADX"/>
    <property type="match status" value="1"/>
</dbReference>
<keyword evidence="4" id="KW-0175">Coiled coil</keyword>
<dbReference type="Gene3D" id="1.10.10.60">
    <property type="entry name" value="Homeodomain-like"/>
    <property type="match status" value="1"/>
</dbReference>
<keyword evidence="2" id="KW-0238">DNA-binding</keyword>
<dbReference type="PANTHER" id="PTHR47894">
    <property type="entry name" value="HTH-TYPE TRANSCRIPTIONAL REGULATOR GADX"/>
    <property type="match status" value="1"/>
</dbReference>
<evidence type="ECO:0000256" key="4">
    <source>
        <dbReference type="SAM" id="Coils"/>
    </source>
</evidence>
<feature type="coiled-coil region" evidence="4">
    <location>
        <begin position="255"/>
        <end position="282"/>
    </location>
</feature>
<dbReference type="EMBL" id="JAHWXT010000005">
    <property type="protein sequence ID" value="MCF0265705.1"/>
    <property type="molecule type" value="Genomic_DNA"/>
</dbReference>
<dbReference type="SUPFAM" id="SSF46689">
    <property type="entry name" value="Homeodomain-like"/>
    <property type="match status" value="1"/>
</dbReference>
<dbReference type="Pfam" id="PF12833">
    <property type="entry name" value="HTH_18"/>
    <property type="match status" value="1"/>
</dbReference>
<dbReference type="AlphaFoldDB" id="A0A8X8KFA7"/>
<evidence type="ECO:0000256" key="1">
    <source>
        <dbReference type="ARBA" id="ARBA00023015"/>
    </source>
</evidence>
<dbReference type="InterPro" id="IPR009057">
    <property type="entry name" value="Homeodomain-like_sf"/>
</dbReference>
<protein>
    <submittedName>
        <fullName evidence="6">AraC family transcriptional regulator</fullName>
    </submittedName>
</protein>
<evidence type="ECO:0000259" key="5">
    <source>
        <dbReference type="PROSITE" id="PS01124"/>
    </source>
</evidence>
<dbReference type="Proteomes" id="UP000887320">
    <property type="component" value="Unassembled WGS sequence"/>
</dbReference>
<dbReference type="GO" id="GO:0003700">
    <property type="term" value="F:DNA-binding transcription factor activity"/>
    <property type="evidence" value="ECO:0007669"/>
    <property type="project" value="InterPro"/>
</dbReference>
<dbReference type="GO" id="GO:0005829">
    <property type="term" value="C:cytosol"/>
    <property type="evidence" value="ECO:0007669"/>
    <property type="project" value="TreeGrafter"/>
</dbReference>
<evidence type="ECO:0000256" key="3">
    <source>
        <dbReference type="ARBA" id="ARBA00023163"/>
    </source>
</evidence>
<dbReference type="InterPro" id="IPR032687">
    <property type="entry name" value="AraC-type_N"/>
</dbReference>
<dbReference type="SMART" id="SM00342">
    <property type="entry name" value="HTH_ARAC"/>
    <property type="match status" value="1"/>
</dbReference>
<proteinExistence type="predicted"/>
<dbReference type="RefSeq" id="WP_234623880.1">
    <property type="nucleotide sequence ID" value="NZ_JAHWXT010000005.1"/>
</dbReference>
<evidence type="ECO:0000256" key="2">
    <source>
        <dbReference type="ARBA" id="ARBA00023125"/>
    </source>
</evidence>
<keyword evidence="1" id="KW-0805">Transcription regulation</keyword>
<dbReference type="InterPro" id="IPR018060">
    <property type="entry name" value="HTH_AraC"/>
</dbReference>
<reference evidence="6" key="1">
    <citation type="submission" date="2021-07" db="EMBL/GenBank/DDBJ databases">
        <authorList>
            <person name="Fernandez M."/>
            <person name="Pereira P."/>
            <person name="Torres Tejerizo G.A."/>
            <person name="Gonzalez P."/>
            <person name="Agostini E."/>
        </authorList>
    </citation>
    <scope>NUCLEOTIDE SEQUENCE</scope>
    <source>
        <strain evidence="6">SFC 500-1A</strain>
    </source>
</reference>
<sequence length="343" mass="38963">MVPLAHTAVLKNYLDVSRQLDLNPYHLLSDAGIYSAQLNDSKQRISVDKVMTLLEQSAQISGCEVFGLHMAEQRQIADFGELSLLLSYQQTLRDALKTIVRYRNIINNALEIYIEEVGKTVIIRVEVISASAKYSRQAIELALGITHRFCAALLAQKWHPLSIHFTHDAPKDLTVHQRVFGSSLEFGSEFNGIVCSSSELDKINPQANTAMANHAQRYLDIDILQKDNESSLIFDIRKSIYLLLPMGRATIDQVAQTHEVNVRTLQRRLEAAHTNFSELMNDVRRNLVFRYLRNINYSLAQVSDILGYSMPSSFTRWFIGQFGITPNAWRTHNKAEIIDENAL</sequence>
<dbReference type="PROSITE" id="PS01124">
    <property type="entry name" value="HTH_ARAC_FAMILY_2"/>
    <property type="match status" value="1"/>
</dbReference>
<evidence type="ECO:0000313" key="6">
    <source>
        <dbReference type="EMBL" id="MCF0265705.1"/>
    </source>
</evidence>
<gene>
    <name evidence="6" type="ORF">KW868_14755</name>
</gene>
<feature type="domain" description="HTH araC/xylS-type" evidence="5">
    <location>
        <begin position="250"/>
        <end position="332"/>
    </location>
</feature>
<organism evidence="6 7">
    <name type="scientific">Acinetobacter guillouiae</name>
    <name type="common">Acinetobacter genomosp. 11</name>
    <dbReference type="NCBI Taxonomy" id="106649"/>
    <lineage>
        <taxon>Bacteria</taxon>
        <taxon>Pseudomonadati</taxon>
        <taxon>Pseudomonadota</taxon>
        <taxon>Gammaproteobacteria</taxon>
        <taxon>Moraxellales</taxon>
        <taxon>Moraxellaceae</taxon>
        <taxon>Acinetobacter</taxon>
    </lineage>
</organism>
<keyword evidence="3" id="KW-0804">Transcription</keyword>
<evidence type="ECO:0000313" key="7">
    <source>
        <dbReference type="Proteomes" id="UP000887320"/>
    </source>
</evidence>
<dbReference type="GO" id="GO:0000976">
    <property type="term" value="F:transcription cis-regulatory region binding"/>
    <property type="evidence" value="ECO:0007669"/>
    <property type="project" value="TreeGrafter"/>
</dbReference>
<comment type="caution">
    <text evidence="6">The sequence shown here is derived from an EMBL/GenBank/DDBJ whole genome shotgun (WGS) entry which is preliminary data.</text>
</comment>
<dbReference type="Pfam" id="PF12625">
    <property type="entry name" value="Arabinose_bd"/>
    <property type="match status" value="1"/>
</dbReference>